<feature type="domain" description="AB hydrolase-1" evidence="1">
    <location>
        <begin position="4"/>
        <end position="61"/>
    </location>
</feature>
<dbReference type="PANTHER" id="PTHR37017">
    <property type="entry name" value="AB HYDROLASE-1 DOMAIN-CONTAINING PROTEIN-RELATED"/>
    <property type="match status" value="1"/>
</dbReference>
<accession>A0A2P2FG43</accession>
<dbReference type="EMBL" id="JFBM01000058">
    <property type="protein sequence ID" value="KFU75685.1"/>
    <property type="molecule type" value="Genomic_DNA"/>
</dbReference>
<dbReference type="InterPro" id="IPR052897">
    <property type="entry name" value="Sec-Metab_Biosynth_Hydrolase"/>
</dbReference>
<dbReference type="PANTHER" id="PTHR37017:SF11">
    <property type="entry name" value="ESTERASE_LIPASE_THIOESTERASE DOMAIN-CONTAINING PROTEIN"/>
    <property type="match status" value="1"/>
</dbReference>
<reference evidence="2 3" key="1">
    <citation type="journal article" date="2014" name="Genome Announc.">
        <title>Draft Genome Sequence of Amycolatopsis lurida NRRL 2430, Producer of the Glycopeptide Family Antibiotic Ristocetin.</title>
        <authorList>
            <person name="Kwun M.J."/>
            <person name="Hong H.J."/>
        </authorList>
    </citation>
    <scope>NUCLEOTIDE SEQUENCE [LARGE SCALE GENOMIC DNA]</scope>
    <source>
        <strain evidence="2 3">NRRL 2430</strain>
    </source>
</reference>
<dbReference type="Gene3D" id="3.40.50.1820">
    <property type="entry name" value="alpha/beta hydrolase"/>
    <property type="match status" value="1"/>
</dbReference>
<name>A0A2P2FG43_AMYLU</name>
<dbReference type="Pfam" id="PF12697">
    <property type="entry name" value="Abhydrolase_6"/>
    <property type="match status" value="1"/>
</dbReference>
<evidence type="ECO:0000313" key="3">
    <source>
        <dbReference type="Proteomes" id="UP000256220"/>
    </source>
</evidence>
<evidence type="ECO:0000313" key="2">
    <source>
        <dbReference type="EMBL" id="KFU75685.1"/>
    </source>
</evidence>
<gene>
    <name evidence="2" type="ORF">BB31_40100</name>
</gene>
<organism evidence="2 3">
    <name type="scientific">Amycolatopsis lurida NRRL 2430</name>
    <dbReference type="NCBI Taxonomy" id="1460371"/>
    <lineage>
        <taxon>Bacteria</taxon>
        <taxon>Bacillati</taxon>
        <taxon>Actinomycetota</taxon>
        <taxon>Actinomycetes</taxon>
        <taxon>Pseudonocardiales</taxon>
        <taxon>Pseudonocardiaceae</taxon>
        <taxon>Amycolatopsis</taxon>
    </lineage>
</organism>
<evidence type="ECO:0000259" key="1">
    <source>
        <dbReference type="Pfam" id="PF12697"/>
    </source>
</evidence>
<keyword evidence="3" id="KW-1185">Reference proteome</keyword>
<protein>
    <recommendedName>
        <fullName evidence="1">AB hydrolase-1 domain-containing protein</fullName>
    </recommendedName>
</protein>
<dbReference type="Proteomes" id="UP000256220">
    <property type="component" value="Unassembled WGS sequence"/>
</dbReference>
<dbReference type="SUPFAM" id="SSF53474">
    <property type="entry name" value="alpha/beta-Hydrolases"/>
    <property type="match status" value="1"/>
</dbReference>
<dbReference type="InterPro" id="IPR000073">
    <property type="entry name" value="AB_hydrolase_1"/>
</dbReference>
<dbReference type="GO" id="GO:0003824">
    <property type="term" value="F:catalytic activity"/>
    <property type="evidence" value="ECO:0007669"/>
    <property type="project" value="UniProtKB-ARBA"/>
</dbReference>
<dbReference type="InterPro" id="IPR029058">
    <property type="entry name" value="AB_hydrolase_fold"/>
</dbReference>
<proteinExistence type="predicted"/>
<dbReference type="AlphaFoldDB" id="A0A2P2FG43"/>
<sequence length="69" mass="7679">MLEPAGAPAWKRHPRYYVVATEDQMIPVAGQRFMAERMNADMVEVPTGHLAMLGAPETIARLIITATER</sequence>
<comment type="caution">
    <text evidence="2">The sequence shown here is derived from an EMBL/GenBank/DDBJ whole genome shotgun (WGS) entry which is preliminary data.</text>
</comment>